<evidence type="ECO:0000313" key="3">
    <source>
        <dbReference type="Proteomes" id="UP000028252"/>
    </source>
</evidence>
<name>A0A081FT90_9GAMM</name>
<evidence type="ECO:0000313" key="2">
    <source>
        <dbReference type="EMBL" id="KEA61745.1"/>
    </source>
</evidence>
<dbReference type="SUPFAM" id="SSF47413">
    <property type="entry name" value="lambda repressor-like DNA-binding domains"/>
    <property type="match status" value="1"/>
</dbReference>
<dbReference type="Gene3D" id="1.10.260.40">
    <property type="entry name" value="lambda repressor-like DNA-binding domains"/>
    <property type="match status" value="1"/>
</dbReference>
<dbReference type="PATRIC" id="fig|1232683.4.peg.4134"/>
<sequence length="244" mass="28170">MAKQTKALIATLKRALKAHGTTYAEVAKALGLSEASVKRLFSTYQLSLDRLDEICQLIGMEISDLVKQMDEHDGRIERLSVEQEREIANDLTLLLITVCVLNRWTLDDILRVHKLDKHSCIQKLAHLDRLKIIDLLPKNRIKLKIAANFNWIENGPIQQFFQQRIAAEYFSTRFQGEDESLLVLNGMLSKSSNQAFQRRMQRLAREFEEFNREDVALDFDKRHGATVIIAIRGWRYGLFKDGVV</sequence>
<dbReference type="OrthoDB" id="5298444at2"/>
<accession>A0A081FT90</accession>
<keyword evidence="3" id="KW-1185">Reference proteome</keyword>
<dbReference type="CDD" id="cd00093">
    <property type="entry name" value="HTH_XRE"/>
    <property type="match status" value="1"/>
</dbReference>
<reference evidence="2 3" key="1">
    <citation type="submission" date="2014-04" db="EMBL/GenBank/DDBJ databases">
        <title>Marinobacterium kochiensis sp. nov., isolated from sediment sample collected from Kochi backwaters in Kerala, India.</title>
        <authorList>
            <person name="Singh A."/>
            <person name="Pinnaka A.K."/>
        </authorList>
    </citation>
    <scope>NUCLEOTIDE SEQUENCE [LARGE SCALE GENOMIC DNA]</scope>
    <source>
        <strain evidence="2 3">AK27</strain>
    </source>
</reference>
<dbReference type="InterPro" id="IPR001387">
    <property type="entry name" value="Cro/C1-type_HTH"/>
</dbReference>
<dbReference type="EMBL" id="JMQN01000063">
    <property type="protein sequence ID" value="KEA61745.1"/>
    <property type="molecule type" value="Genomic_DNA"/>
</dbReference>
<evidence type="ECO:0000259" key="1">
    <source>
        <dbReference type="PROSITE" id="PS50943"/>
    </source>
</evidence>
<protein>
    <submittedName>
        <fullName evidence="2">Putative transcriptional regulator</fullName>
    </submittedName>
</protein>
<dbReference type="AlphaFoldDB" id="A0A081FT90"/>
<dbReference type="eggNOG" id="COG3655">
    <property type="taxonomic scope" value="Bacteria"/>
</dbReference>
<dbReference type="Pfam" id="PF13443">
    <property type="entry name" value="HTH_26"/>
    <property type="match status" value="1"/>
</dbReference>
<dbReference type="Proteomes" id="UP000028252">
    <property type="component" value="Unassembled WGS sequence"/>
</dbReference>
<dbReference type="PROSITE" id="PS50943">
    <property type="entry name" value="HTH_CROC1"/>
    <property type="match status" value="1"/>
</dbReference>
<proteinExistence type="predicted"/>
<organism evidence="2 3">
    <name type="scientific">Marinobacterium lacunae</name>
    <dbReference type="NCBI Taxonomy" id="1232683"/>
    <lineage>
        <taxon>Bacteria</taxon>
        <taxon>Pseudomonadati</taxon>
        <taxon>Pseudomonadota</taxon>
        <taxon>Gammaproteobacteria</taxon>
        <taxon>Oceanospirillales</taxon>
        <taxon>Oceanospirillaceae</taxon>
        <taxon>Marinobacterium</taxon>
    </lineage>
</organism>
<dbReference type="InterPro" id="IPR010982">
    <property type="entry name" value="Lambda_DNA-bd_dom_sf"/>
</dbReference>
<dbReference type="SMART" id="SM00530">
    <property type="entry name" value="HTH_XRE"/>
    <property type="match status" value="1"/>
</dbReference>
<comment type="caution">
    <text evidence="2">The sequence shown here is derived from an EMBL/GenBank/DDBJ whole genome shotgun (WGS) entry which is preliminary data.</text>
</comment>
<gene>
    <name evidence="2" type="ORF">ADIMK_4202</name>
</gene>
<dbReference type="GO" id="GO:0003677">
    <property type="term" value="F:DNA binding"/>
    <property type="evidence" value="ECO:0007669"/>
    <property type="project" value="InterPro"/>
</dbReference>
<feature type="domain" description="HTH cro/C1-type" evidence="1">
    <location>
        <begin position="12"/>
        <end position="65"/>
    </location>
</feature>
<dbReference type="STRING" id="1232683.ADIMK_4202"/>
<dbReference type="RefSeq" id="WP_036192472.1">
    <property type="nucleotide sequence ID" value="NZ_JMQN01000063.1"/>
</dbReference>